<dbReference type="FunFam" id="1.10.10.10:FF:000026">
    <property type="entry name" value="HTH-type transcriptional regulator IscR"/>
    <property type="match status" value="1"/>
</dbReference>
<dbReference type="Gene3D" id="1.10.10.10">
    <property type="entry name" value="Winged helix-like DNA-binding domain superfamily/Winged helix DNA-binding domain"/>
    <property type="match status" value="1"/>
</dbReference>
<evidence type="ECO:0000313" key="2">
    <source>
        <dbReference type="EMBL" id="RVT87992.1"/>
    </source>
</evidence>
<sequence>MRLTTKGRFAVTAMLDLALREHNGPVALAAISQRQQISLSYLEQLFGKLRRAELVESTRGPGGGYSLGRRAEDITVADVILAVDEPLDATGCGGKENCMGDDSGRCLTHELWTRLNDHMLVFLNGVSLRHLVDEQRAKGFTLEEGTPLKRAISPNPVVRPIRVTGPNSVFALGNVLSK</sequence>
<dbReference type="AlphaFoldDB" id="A0A3S2V4C2"/>
<dbReference type="GO" id="GO:0003677">
    <property type="term" value="F:DNA binding"/>
    <property type="evidence" value="ECO:0007669"/>
    <property type="project" value="UniProtKB-KW"/>
</dbReference>
<dbReference type="RefSeq" id="WP_127680714.1">
    <property type="nucleotide sequence ID" value="NZ_SACM01000001.1"/>
</dbReference>
<protein>
    <submittedName>
        <fullName evidence="2">Rrf2 family transcriptional regulator</fullName>
    </submittedName>
</protein>
<dbReference type="GO" id="GO:0005829">
    <property type="term" value="C:cytosol"/>
    <property type="evidence" value="ECO:0007669"/>
    <property type="project" value="TreeGrafter"/>
</dbReference>
<dbReference type="InterPro" id="IPR036388">
    <property type="entry name" value="WH-like_DNA-bd_sf"/>
</dbReference>
<evidence type="ECO:0000256" key="1">
    <source>
        <dbReference type="ARBA" id="ARBA00023125"/>
    </source>
</evidence>
<organism evidence="2 3">
    <name type="scientific">Inhella crocodyli</name>
    <dbReference type="NCBI Taxonomy" id="2499851"/>
    <lineage>
        <taxon>Bacteria</taxon>
        <taxon>Pseudomonadati</taxon>
        <taxon>Pseudomonadota</taxon>
        <taxon>Betaproteobacteria</taxon>
        <taxon>Burkholderiales</taxon>
        <taxon>Sphaerotilaceae</taxon>
        <taxon>Inhella</taxon>
    </lineage>
</organism>
<comment type="caution">
    <text evidence="2">The sequence shown here is derived from an EMBL/GenBank/DDBJ whole genome shotgun (WGS) entry which is preliminary data.</text>
</comment>
<dbReference type="PANTHER" id="PTHR33221">
    <property type="entry name" value="WINGED HELIX-TURN-HELIX TRANSCRIPTIONAL REGULATOR, RRF2 FAMILY"/>
    <property type="match status" value="1"/>
</dbReference>
<dbReference type="Pfam" id="PF02082">
    <property type="entry name" value="Rrf2"/>
    <property type="match status" value="1"/>
</dbReference>
<reference evidence="2 3" key="1">
    <citation type="submission" date="2019-01" db="EMBL/GenBank/DDBJ databases">
        <authorList>
            <person name="Chen W.-M."/>
        </authorList>
    </citation>
    <scope>NUCLEOTIDE SEQUENCE [LARGE SCALE GENOMIC DNA]</scope>
    <source>
        <strain evidence="2 3">CCP-18</strain>
    </source>
</reference>
<dbReference type="InterPro" id="IPR036390">
    <property type="entry name" value="WH_DNA-bd_sf"/>
</dbReference>
<dbReference type="OrthoDB" id="9808360at2"/>
<dbReference type="GO" id="GO:0003700">
    <property type="term" value="F:DNA-binding transcription factor activity"/>
    <property type="evidence" value="ECO:0007669"/>
    <property type="project" value="TreeGrafter"/>
</dbReference>
<accession>A0A3S2V4C2</accession>
<keyword evidence="1" id="KW-0238">DNA-binding</keyword>
<dbReference type="PROSITE" id="PS51197">
    <property type="entry name" value="HTH_RRF2_2"/>
    <property type="match status" value="1"/>
</dbReference>
<keyword evidence="3" id="KW-1185">Reference proteome</keyword>
<dbReference type="PANTHER" id="PTHR33221:SF5">
    <property type="entry name" value="HTH-TYPE TRANSCRIPTIONAL REGULATOR ISCR"/>
    <property type="match status" value="1"/>
</dbReference>
<gene>
    <name evidence="2" type="ORF">EOD73_02985</name>
</gene>
<dbReference type="InterPro" id="IPR000944">
    <property type="entry name" value="Tscrpt_reg_Rrf2"/>
</dbReference>
<dbReference type="Proteomes" id="UP000288587">
    <property type="component" value="Unassembled WGS sequence"/>
</dbReference>
<proteinExistence type="predicted"/>
<name>A0A3S2V4C2_9BURK</name>
<dbReference type="NCBIfam" id="TIGR00738">
    <property type="entry name" value="rrf2_super"/>
    <property type="match status" value="1"/>
</dbReference>
<evidence type="ECO:0000313" key="3">
    <source>
        <dbReference type="Proteomes" id="UP000288587"/>
    </source>
</evidence>
<dbReference type="SUPFAM" id="SSF46785">
    <property type="entry name" value="Winged helix' DNA-binding domain"/>
    <property type="match status" value="1"/>
</dbReference>
<dbReference type="EMBL" id="SACM01000001">
    <property type="protein sequence ID" value="RVT87992.1"/>
    <property type="molecule type" value="Genomic_DNA"/>
</dbReference>